<reference evidence="2" key="2">
    <citation type="submission" date="2016-05" db="EMBL/GenBank/DDBJ databases">
        <title>Comparative analysis highlights variable genome content of wheat rusts and divergence of the mating loci.</title>
        <authorList>
            <person name="Cuomo C.A."/>
            <person name="Bakkeren G."/>
            <person name="Szabo L."/>
            <person name="Khalil H."/>
            <person name="Joly D."/>
            <person name="Goldberg J."/>
            <person name="Young S."/>
            <person name="Zeng Q."/>
            <person name="Fellers J."/>
        </authorList>
    </citation>
    <scope>NUCLEOTIDE SEQUENCE [LARGE SCALE GENOMIC DNA]</scope>
    <source>
        <strain evidence="2">1-1 BBBD Race 1</strain>
    </source>
</reference>
<evidence type="ECO:0000313" key="3">
    <source>
        <dbReference type="EnsemblFungi" id="PTTG_30229-t43_1-p1"/>
    </source>
</evidence>
<dbReference type="VEuPathDB" id="FungiDB:PTTG_30229"/>
<keyword evidence="4" id="KW-1185">Reference proteome</keyword>
<dbReference type="Proteomes" id="UP000005240">
    <property type="component" value="Unassembled WGS sequence"/>
</dbReference>
<organism evidence="2">
    <name type="scientific">Puccinia triticina (isolate 1-1 / race 1 (BBBD))</name>
    <name type="common">Brown leaf rust fungus</name>
    <dbReference type="NCBI Taxonomy" id="630390"/>
    <lineage>
        <taxon>Eukaryota</taxon>
        <taxon>Fungi</taxon>
        <taxon>Dikarya</taxon>
        <taxon>Basidiomycota</taxon>
        <taxon>Pucciniomycotina</taxon>
        <taxon>Pucciniomycetes</taxon>
        <taxon>Pucciniales</taxon>
        <taxon>Pucciniaceae</taxon>
        <taxon>Puccinia</taxon>
    </lineage>
</organism>
<dbReference type="EMBL" id="ADAS02002401">
    <property type="protein sequence ID" value="OAV85851.1"/>
    <property type="molecule type" value="Genomic_DNA"/>
</dbReference>
<accession>A0A180FZL7</accession>
<sequence>MSLLDTSSIKLVTDKLDKDNFTSWRWAITTTLGYKGLDDYILIKQTDEMKKKPEYQQLNKMTTNFIRMHLSTDNLERFVSDVRVYDAKKLWDAIEAHFMAKTMENAASAMDKYFDISFDKGDMDKSITALRHAYRNLCEVAAAKFGKNGLTAMAIVFALRKLPSSFATFRTLQFKEFKEFKEGDVIEMEPFLGALEMEVRRQRESLPQVPSSSTALAVSSSHNSSDAPKKKSR</sequence>
<feature type="region of interest" description="Disordered" evidence="1">
    <location>
        <begin position="203"/>
        <end position="233"/>
    </location>
</feature>
<dbReference type="Pfam" id="PF14223">
    <property type="entry name" value="Retrotran_gag_2"/>
    <property type="match status" value="1"/>
</dbReference>
<evidence type="ECO:0008006" key="5">
    <source>
        <dbReference type="Google" id="ProtNLM"/>
    </source>
</evidence>
<dbReference type="OrthoDB" id="2518764at2759"/>
<reference evidence="2" key="1">
    <citation type="submission" date="2009-11" db="EMBL/GenBank/DDBJ databases">
        <authorList>
            <consortium name="The Broad Institute Genome Sequencing Platform"/>
            <person name="Ward D."/>
            <person name="Feldgarden M."/>
            <person name="Earl A."/>
            <person name="Young S.K."/>
            <person name="Zeng Q."/>
            <person name="Koehrsen M."/>
            <person name="Alvarado L."/>
            <person name="Berlin A."/>
            <person name="Bochicchio J."/>
            <person name="Borenstein D."/>
            <person name="Chapman S.B."/>
            <person name="Chen Z."/>
            <person name="Engels R."/>
            <person name="Freedman E."/>
            <person name="Gellesch M."/>
            <person name="Goldberg J."/>
            <person name="Griggs A."/>
            <person name="Gujja S."/>
            <person name="Heilman E."/>
            <person name="Heiman D."/>
            <person name="Hepburn T."/>
            <person name="Howarth C."/>
            <person name="Jen D."/>
            <person name="Larson L."/>
            <person name="Lewis B."/>
            <person name="Mehta T."/>
            <person name="Park D."/>
            <person name="Pearson M."/>
            <person name="Roberts A."/>
            <person name="Saif S."/>
            <person name="Shea T."/>
            <person name="Shenoy N."/>
            <person name="Sisk P."/>
            <person name="Stolte C."/>
            <person name="Sykes S."/>
            <person name="Thomson T."/>
            <person name="Walk T."/>
            <person name="White J."/>
            <person name="Yandava C."/>
            <person name="Izard J."/>
            <person name="Baranova O.V."/>
            <person name="Blanton J.M."/>
            <person name="Tanner A.C."/>
            <person name="Dewhirst F.E."/>
            <person name="Haas B."/>
            <person name="Nusbaum C."/>
            <person name="Birren B."/>
        </authorList>
    </citation>
    <scope>NUCLEOTIDE SEQUENCE [LARGE SCALE GENOMIC DNA]</scope>
    <source>
        <strain evidence="2">1-1 BBBD Race 1</strain>
    </source>
</reference>
<feature type="compositionally biased region" description="Low complexity" evidence="1">
    <location>
        <begin position="211"/>
        <end position="226"/>
    </location>
</feature>
<name>A0A180FZL7_PUCT1</name>
<evidence type="ECO:0000256" key="1">
    <source>
        <dbReference type="SAM" id="MobiDB-lite"/>
    </source>
</evidence>
<protein>
    <recommendedName>
        <fullName evidence="5">Retrotransposon Copia-like N-terminal domain-containing protein</fullName>
    </recommendedName>
</protein>
<dbReference type="STRING" id="630390.A0A180FZL7"/>
<reference evidence="3 4" key="3">
    <citation type="journal article" date="2017" name="G3 (Bethesda)">
        <title>Comparative analysis highlights variable genome content of wheat rusts and divergence of the mating loci.</title>
        <authorList>
            <person name="Cuomo C.A."/>
            <person name="Bakkeren G."/>
            <person name="Khalil H.B."/>
            <person name="Panwar V."/>
            <person name="Joly D."/>
            <person name="Linning R."/>
            <person name="Sakthikumar S."/>
            <person name="Song X."/>
            <person name="Adiconis X."/>
            <person name="Fan L."/>
            <person name="Goldberg J.M."/>
            <person name="Levin J.Z."/>
            <person name="Young S."/>
            <person name="Zeng Q."/>
            <person name="Anikster Y."/>
            <person name="Bruce M."/>
            <person name="Wang M."/>
            <person name="Yin C."/>
            <person name="McCallum B."/>
            <person name="Szabo L.J."/>
            <person name="Hulbert S."/>
            <person name="Chen X."/>
            <person name="Fellers J.P."/>
        </authorList>
    </citation>
    <scope>NUCLEOTIDE SEQUENCE</scope>
    <source>
        <strain evidence="3">isolate 1-1 / race 1 (BBBD)</strain>
        <strain evidence="4">Isolate 1-1 / race 1 (BBBD)</strain>
    </source>
</reference>
<dbReference type="EnsemblFungi" id="PTTG_30229-t43_1">
    <property type="protein sequence ID" value="PTTG_30229-t43_1-p1"/>
    <property type="gene ID" value="PTTG_30229"/>
</dbReference>
<proteinExistence type="predicted"/>
<evidence type="ECO:0000313" key="2">
    <source>
        <dbReference type="EMBL" id="OAV85851.1"/>
    </source>
</evidence>
<reference evidence="3" key="4">
    <citation type="submission" date="2025-05" db="UniProtKB">
        <authorList>
            <consortium name="EnsemblFungi"/>
        </authorList>
    </citation>
    <scope>IDENTIFICATION</scope>
    <source>
        <strain evidence="3">isolate 1-1 / race 1 (BBBD)</strain>
    </source>
</reference>
<evidence type="ECO:0000313" key="4">
    <source>
        <dbReference type="Proteomes" id="UP000005240"/>
    </source>
</evidence>
<feature type="non-terminal residue" evidence="2">
    <location>
        <position position="233"/>
    </location>
</feature>
<dbReference type="AlphaFoldDB" id="A0A180FZL7"/>
<gene>
    <name evidence="2" type="ORF">PTTG_30229</name>
</gene>